<evidence type="ECO:0000259" key="7">
    <source>
        <dbReference type="Pfam" id="PF00892"/>
    </source>
</evidence>
<dbReference type="InterPro" id="IPR050638">
    <property type="entry name" value="AA-Vitamin_Transporters"/>
</dbReference>
<sequence length="302" mass="31834">MQLNPGRNAATSLGLLAILLWGTVVGLIRGVSENFGPIGGAALIYTVGSILLVLLLGFPKLRTFPRSYLIVGSLLFVAYEICLSLSLGFAADRGQAIELGIVNYLWPCLTVVFAMIINGQRASVWVAPGILLSVCGIVWVVGGAGGLSYERTVANVSSNPLSYGLAFSGAIIWAVYCNVTKRFADGKNGVALFFVLTAAVLWIKYAISAEPALAFTTPATIELCVAGGAMASGYAFWNVGILRGNLTLLATASYFTPVFSTFFAALWLATPLTLSFWQGVAMVTAGSLLCWAATRGRPARNG</sequence>
<dbReference type="AlphaFoldDB" id="A0A2S0I581"/>
<dbReference type="PANTHER" id="PTHR32322:SF18">
    <property type="entry name" value="S-ADENOSYLMETHIONINE_S-ADENOSYLHOMOCYSTEINE TRANSPORTER"/>
    <property type="match status" value="1"/>
</dbReference>
<name>A0A2S0I581_9BURK</name>
<keyword evidence="9" id="KW-1185">Reference proteome</keyword>
<feature type="transmembrane region" description="Helical" evidence="6">
    <location>
        <begin position="248"/>
        <end position="269"/>
    </location>
</feature>
<dbReference type="NCBIfam" id="NF008676">
    <property type="entry name" value="PRK11689.1"/>
    <property type="match status" value="1"/>
</dbReference>
<feature type="transmembrane region" description="Helical" evidence="6">
    <location>
        <begin position="189"/>
        <end position="207"/>
    </location>
</feature>
<feature type="transmembrane region" description="Helical" evidence="6">
    <location>
        <begin position="68"/>
        <end position="90"/>
    </location>
</feature>
<protein>
    <submittedName>
        <fullName evidence="8">EamA family transporter</fullName>
    </submittedName>
</protein>
<evidence type="ECO:0000256" key="1">
    <source>
        <dbReference type="ARBA" id="ARBA00004651"/>
    </source>
</evidence>
<evidence type="ECO:0000256" key="5">
    <source>
        <dbReference type="ARBA" id="ARBA00023136"/>
    </source>
</evidence>
<feature type="transmembrane region" description="Helical" evidence="6">
    <location>
        <begin position="124"/>
        <end position="149"/>
    </location>
</feature>
<dbReference type="RefSeq" id="WP_105238040.1">
    <property type="nucleotide sequence ID" value="NZ_CP023270.1"/>
</dbReference>
<evidence type="ECO:0000313" key="8">
    <source>
        <dbReference type="EMBL" id="AVJ27114.1"/>
    </source>
</evidence>
<keyword evidence="5 6" id="KW-0472">Membrane</keyword>
<gene>
    <name evidence="8" type="ORF">CLM73_08265</name>
</gene>
<feature type="transmembrane region" description="Helical" evidence="6">
    <location>
        <begin position="36"/>
        <end position="56"/>
    </location>
</feature>
<organism evidence="8 9">
    <name type="scientific">Achromobacter spanius</name>
    <dbReference type="NCBI Taxonomy" id="217203"/>
    <lineage>
        <taxon>Bacteria</taxon>
        <taxon>Pseudomonadati</taxon>
        <taxon>Pseudomonadota</taxon>
        <taxon>Betaproteobacteria</taxon>
        <taxon>Burkholderiales</taxon>
        <taxon>Alcaligenaceae</taxon>
        <taxon>Achromobacter</taxon>
    </lineage>
</organism>
<dbReference type="GO" id="GO:0005886">
    <property type="term" value="C:plasma membrane"/>
    <property type="evidence" value="ECO:0007669"/>
    <property type="project" value="UniProtKB-SubCell"/>
</dbReference>
<keyword evidence="3 6" id="KW-0812">Transmembrane</keyword>
<evidence type="ECO:0000256" key="2">
    <source>
        <dbReference type="ARBA" id="ARBA00022475"/>
    </source>
</evidence>
<feature type="domain" description="EamA" evidence="7">
    <location>
        <begin position="163"/>
        <end position="289"/>
    </location>
</feature>
<evidence type="ECO:0000256" key="6">
    <source>
        <dbReference type="SAM" id="Phobius"/>
    </source>
</evidence>
<comment type="subcellular location">
    <subcellularLocation>
        <location evidence="1">Cell membrane</location>
        <topology evidence="1">Multi-pass membrane protein</topology>
    </subcellularLocation>
</comment>
<dbReference type="Pfam" id="PF00892">
    <property type="entry name" value="EamA"/>
    <property type="match status" value="2"/>
</dbReference>
<dbReference type="SUPFAM" id="SSF103481">
    <property type="entry name" value="Multidrug resistance efflux transporter EmrE"/>
    <property type="match status" value="2"/>
</dbReference>
<proteinExistence type="predicted"/>
<feature type="transmembrane region" description="Helical" evidence="6">
    <location>
        <begin position="96"/>
        <end position="117"/>
    </location>
</feature>
<evidence type="ECO:0000256" key="4">
    <source>
        <dbReference type="ARBA" id="ARBA00022989"/>
    </source>
</evidence>
<feature type="domain" description="EamA" evidence="7">
    <location>
        <begin position="12"/>
        <end position="141"/>
    </location>
</feature>
<evidence type="ECO:0000256" key="3">
    <source>
        <dbReference type="ARBA" id="ARBA00022692"/>
    </source>
</evidence>
<reference evidence="8 9" key="1">
    <citation type="submission" date="2017-09" db="EMBL/GenBank/DDBJ databases">
        <title>Genomic, metabolic, and phenotypic characteristics of bacterial isolates from the natural microbiome of the model nematode Caenorhabditis elegans.</title>
        <authorList>
            <person name="Zimmermann J."/>
            <person name="Obeng N."/>
            <person name="Yang W."/>
            <person name="Obeng O."/>
            <person name="Kissoyan K."/>
            <person name="Pees B."/>
            <person name="Dirksen P."/>
            <person name="Hoppner M."/>
            <person name="Franke A."/>
            <person name="Rosenstiel P."/>
            <person name="Leippe M."/>
            <person name="Dierking K."/>
            <person name="Kaleta C."/>
            <person name="Schulenburg H."/>
        </authorList>
    </citation>
    <scope>NUCLEOTIDE SEQUENCE [LARGE SCALE GENOMIC DNA]</scope>
    <source>
        <strain evidence="8 9">MYb73</strain>
    </source>
</reference>
<feature type="transmembrane region" description="Helical" evidence="6">
    <location>
        <begin position="161"/>
        <end position="177"/>
    </location>
</feature>
<keyword evidence="2" id="KW-1003">Cell membrane</keyword>
<dbReference type="InterPro" id="IPR000620">
    <property type="entry name" value="EamA_dom"/>
</dbReference>
<keyword evidence="4 6" id="KW-1133">Transmembrane helix</keyword>
<dbReference type="Proteomes" id="UP000239477">
    <property type="component" value="Chromosome"/>
</dbReference>
<feature type="transmembrane region" description="Helical" evidence="6">
    <location>
        <begin position="275"/>
        <end position="294"/>
    </location>
</feature>
<dbReference type="PANTHER" id="PTHR32322">
    <property type="entry name" value="INNER MEMBRANE TRANSPORTER"/>
    <property type="match status" value="1"/>
</dbReference>
<feature type="transmembrane region" description="Helical" evidence="6">
    <location>
        <begin position="213"/>
        <end position="236"/>
    </location>
</feature>
<accession>A0A2S0I581</accession>
<dbReference type="EMBL" id="CP023270">
    <property type="protein sequence ID" value="AVJ27114.1"/>
    <property type="molecule type" value="Genomic_DNA"/>
</dbReference>
<dbReference type="OrthoDB" id="7065924at2"/>
<evidence type="ECO:0000313" key="9">
    <source>
        <dbReference type="Proteomes" id="UP000239477"/>
    </source>
</evidence>
<dbReference type="InterPro" id="IPR037185">
    <property type="entry name" value="EmrE-like"/>
</dbReference>